<comment type="caution">
    <text evidence="11">The sequence shown here is derived from an EMBL/GenBank/DDBJ whole genome shotgun (WGS) entry which is preliminary data.</text>
</comment>
<dbReference type="AlphaFoldDB" id="A0ABD5IW59"/>
<evidence type="ECO:0000256" key="1">
    <source>
        <dbReference type="ARBA" id="ARBA00000085"/>
    </source>
</evidence>
<comment type="catalytic activity">
    <reaction evidence="1">
        <text>ATP + protein L-histidine = ADP + protein N-phospho-L-histidine.</text>
        <dbReference type="EC" id="2.7.13.3"/>
    </reaction>
</comment>
<keyword evidence="7" id="KW-0067">ATP-binding</keyword>
<keyword evidence="6 11" id="KW-0418">Kinase</keyword>
<dbReference type="InterPro" id="IPR004358">
    <property type="entry name" value="Sig_transdc_His_kin-like_C"/>
</dbReference>
<dbReference type="GO" id="GO:0000160">
    <property type="term" value="P:phosphorelay signal transduction system"/>
    <property type="evidence" value="ECO:0007669"/>
    <property type="project" value="UniProtKB-KW"/>
</dbReference>
<reference evidence="11 12" key="1">
    <citation type="submission" date="2023-03" db="EMBL/GenBank/DDBJ databases">
        <title>Bacillus Genome Sequencing.</title>
        <authorList>
            <person name="Dunlap C."/>
        </authorList>
    </citation>
    <scope>NUCLEOTIDE SEQUENCE [LARGE SCALE GENOMIC DNA]</scope>
    <source>
        <strain evidence="11 12">NRS-38</strain>
    </source>
</reference>
<evidence type="ECO:0000256" key="2">
    <source>
        <dbReference type="ARBA" id="ARBA00012438"/>
    </source>
</evidence>
<dbReference type="EMBL" id="JARTLI010000008">
    <property type="protein sequence ID" value="MED5051631.1"/>
    <property type="molecule type" value="Genomic_DNA"/>
</dbReference>
<protein>
    <recommendedName>
        <fullName evidence="2">histidine kinase</fullName>
        <ecNumber evidence="2">2.7.13.3</ecNumber>
    </recommendedName>
</protein>
<evidence type="ECO:0000256" key="5">
    <source>
        <dbReference type="ARBA" id="ARBA00022741"/>
    </source>
</evidence>
<dbReference type="InterPro" id="IPR050980">
    <property type="entry name" value="2C_sensor_his_kinase"/>
</dbReference>
<accession>A0ABD5IW59</accession>
<evidence type="ECO:0000313" key="12">
    <source>
        <dbReference type="Proteomes" id="UP001339962"/>
    </source>
</evidence>
<keyword evidence="5" id="KW-0547">Nucleotide-binding</keyword>
<dbReference type="InterPro" id="IPR005467">
    <property type="entry name" value="His_kinase_dom"/>
</dbReference>
<keyword evidence="9" id="KW-0812">Transmembrane</keyword>
<feature type="transmembrane region" description="Helical" evidence="9">
    <location>
        <begin position="81"/>
        <end position="100"/>
    </location>
</feature>
<evidence type="ECO:0000259" key="10">
    <source>
        <dbReference type="PROSITE" id="PS50109"/>
    </source>
</evidence>
<dbReference type="InterPro" id="IPR036890">
    <property type="entry name" value="HATPase_C_sf"/>
</dbReference>
<proteinExistence type="predicted"/>
<evidence type="ECO:0000256" key="8">
    <source>
        <dbReference type="ARBA" id="ARBA00023012"/>
    </source>
</evidence>
<evidence type="ECO:0000313" key="11">
    <source>
        <dbReference type="EMBL" id="MED5051631.1"/>
    </source>
</evidence>
<dbReference type="SMART" id="SM00387">
    <property type="entry name" value="HATPase_c"/>
    <property type="match status" value="1"/>
</dbReference>
<keyword evidence="3" id="KW-0597">Phosphoprotein</keyword>
<feature type="transmembrane region" description="Helical" evidence="9">
    <location>
        <begin position="147"/>
        <end position="168"/>
    </location>
</feature>
<name>A0ABD5IW59_9BACL</name>
<evidence type="ECO:0000256" key="3">
    <source>
        <dbReference type="ARBA" id="ARBA00022553"/>
    </source>
</evidence>
<organism evidence="11 12">
    <name type="scientific">Anoxybacteroides rupiense</name>
    <dbReference type="NCBI Taxonomy" id="311460"/>
    <lineage>
        <taxon>Bacteria</taxon>
        <taxon>Bacillati</taxon>
        <taxon>Bacillota</taxon>
        <taxon>Bacilli</taxon>
        <taxon>Bacillales</taxon>
        <taxon>Anoxybacillaceae</taxon>
        <taxon>Anoxybacteroides</taxon>
    </lineage>
</organism>
<dbReference type="Pfam" id="PF02518">
    <property type="entry name" value="HATPase_c"/>
    <property type="match status" value="1"/>
</dbReference>
<evidence type="ECO:0000256" key="9">
    <source>
        <dbReference type="SAM" id="Phobius"/>
    </source>
</evidence>
<dbReference type="Gene3D" id="3.30.565.10">
    <property type="entry name" value="Histidine kinase-like ATPase, C-terminal domain"/>
    <property type="match status" value="1"/>
</dbReference>
<dbReference type="PROSITE" id="PS50109">
    <property type="entry name" value="HIS_KIN"/>
    <property type="match status" value="1"/>
</dbReference>
<evidence type="ECO:0000256" key="6">
    <source>
        <dbReference type="ARBA" id="ARBA00022777"/>
    </source>
</evidence>
<dbReference type="PANTHER" id="PTHR44936:SF9">
    <property type="entry name" value="SENSOR PROTEIN CREC"/>
    <property type="match status" value="1"/>
</dbReference>
<feature type="transmembrane region" description="Helical" evidence="9">
    <location>
        <begin position="51"/>
        <end position="69"/>
    </location>
</feature>
<dbReference type="PANTHER" id="PTHR44936">
    <property type="entry name" value="SENSOR PROTEIN CREC"/>
    <property type="match status" value="1"/>
</dbReference>
<keyword evidence="4" id="KW-0808">Transferase</keyword>
<feature type="domain" description="Histidine kinase" evidence="10">
    <location>
        <begin position="204"/>
        <end position="415"/>
    </location>
</feature>
<dbReference type="SUPFAM" id="SSF55874">
    <property type="entry name" value="ATPase domain of HSP90 chaperone/DNA topoisomerase II/histidine kinase"/>
    <property type="match status" value="1"/>
</dbReference>
<evidence type="ECO:0000256" key="4">
    <source>
        <dbReference type="ARBA" id="ARBA00022679"/>
    </source>
</evidence>
<keyword evidence="9" id="KW-0472">Membrane</keyword>
<evidence type="ECO:0000256" key="7">
    <source>
        <dbReference type="ARBA" id="ARBA00022840"/>
    </source>
</evidence>
<dbReference type="Proteomes" id="UP001339962">
    <property type="component" value="Unassembled WGS sequence"/>
</dbReference>
<keyword evidence="8" id="KW-0902">Two-component regulatory system</keyword>
<dbReference type="EC" id="2.7.13.3" evidence="2"/>
<dbReference type="GO" id="GO:0004673">
    <property type="term" value="F:protein histidine kinase activity"/>
    <property type="evidence" value="ECO:0007669"/>
    <property type="project" value="UniProtKB-EC"/>
</dbReference>
<dbReference type="InterPro" id="IPR003594">
    <property type="entry name" value="HATPase_dom"/>
</dbReference>
<gene>
    <name evidence="11" type="ORF">P9850_07110</name>
</gene>
<dbReference type="PRINTS" id="PR00344">
    <property type="entry name" value="BCTRLSENSOR"/>
</dbReference>
<dbReference type="RefSeq" id="WP_328217852.1">
    <property type="nucleotide sequence ID" value="NZ_JARTLI010000008.1"/>
</dbReference>
<sequence length="423" mass="48396">MRERILTLLLLISATAFLGEMKVNPFSSSFRFSLGSVAFFFGLIWLRTIPLCLTGFCVGVFVTAFRVMIDWLTKQQPLADSLLVHLPAGIYYIFFAWLVYMTKFRQHLDHPIHVGVLGAAIDFTANIVELFVRQLLGESFTIAHETVFMLLLFAILRSFCVIGLYNILTIQHMRALGEARRQELERLVMINTSLYEEAFYLRKSMSHLEEITHKSYELYTQLMESKQAEPGTALYIAEHIHEVKKDSQRILAGLSDLISQEQAELNLPIKELCRMVIRTNKKYAELLGKSIYFHEACDIDLPTRHVYALLSVLNNLVANAVEAVPDSGWISLHVQFEHNELVFRVTDSGPGIPDEDRDWIFQPGFTTKYDENGNPSNGIGLTHAQEIVHSFKGHIQLTFDERNRTQFQVRIPGSQLLRKEEAV</sequence>
<keyword evidence="9" id="KW-1133">Transmembrane helix</keyword>
<dbReference type="GO" id="GO:0005524">
    <property type="term" value="F:ATP binding"/>
    <property type="evidence" value="ECO:0007669"/>
    <property type="project" value="UniProtKB-KW"/>
</dbReference>